<reference evidence="4" key="2">
    <citation type="submission" date="2019-06" db="EMBL/GenBank/DDBJ databases">
        <title>Co-occurence of chitin degradation, pigmentation and bioactivity in marine Pseudoalteromonas.</title>
        <authorList>
            <person name="Sonnenschein E.C."/>
            <person name="Bech P.K."/>
        </authorList>
    </citation>
    <scope>NUCLEOTIDE SEQUENCE [LARGE SCALE GENOMIC DNA]</scope>
    <source>
        <strain evidence="4">S3790</strain>
    </source>
</reference>
<evidence type="ECO:0000256" key="1">
    <source>
        <dbReference type="SAM" id="SignalP"/>
    </source>
</evidence>
<comment type="caution">
    <text evidence="3">The sequence shown here is derived from an EMBL/GenBank/DDBJ whole genome shotgun (WGS) entry which is preliminary data.</text>
</comment>
<gene>
    <name evidence="3" type="ORF">CWC19_14805</name>
</gene>
<sequence>MRCTLYILVYLALFWPNHSHAQTLTFVAEDLPPYHYIDKNGNAAGALVDITKAILHEAQLSGQFEIMPMARAYHELKNNPLALMMSLLQTPERQPKFTWLGQLYFADAYLVGLKNLPHQVESLTDAKGLKVSTIRGYSSAHYLQKEGFQEDKNLVLASHYKQLWDLLFKQRVDLVMTNTMTLKKELKNSGYGVNQVSKMLHINRFPSALQLAANKHIPRNICQRLAKALQKIKQTGMYEHILTRWQLAIPRQHLASQTDNTPHPRQPEQL</sequence>
<dbReference type="AlphaFoldDB" id="A0A5S3V6H4"/>
<name>A0A5S3V6H4_9GAMM</name>
<proteinExistence type="predicted"/>
<keyword evidence="1" id="KW-0732">Signal</keyword>
<organism evidence="3 4">
    <name type="scientific">Pseudoalteromonas aurantia</name>
    <dbReference type="NCBI Taxonomy" id="43654"/>
    <lineage>
        <taxon>Bacteria</taxon>
        <taxon>Pseudomonadati</taxon>
        <taxon>Pseudomonadota</taxon>
        <taxon>Gammaproteobacteria</taxon>
        <taxon>Alteromonadales</taxon>
        <taxon>Pseudoalteromonadaceae</taxon>
        <taxon>Pseudoalteromonas</taxon>
    </lineage>
</organism>
<dbReference type="EMBL" id="PNBX01000062">
    <property type="protein sequence ID" value="TMO67220.1"/>
    <property type="molecule type" value="Genomic_DNA"/>
</dbReference>
<feature type="signal peptide" evidence="1">
    <location>
        <begin position="1"/>
        <end position="21"/>
    </location>
</feature>
<accession>A0A5S3V6H4</accession>
<dbReference type="Pfam" id="PF00497">
    <property type="entry name" value="SBP_bac_3"/>
    <property type="match status" value="1"/>
</dbReference>
<evidence type="ECO:0000313" key="3">
    <source>
        <dbReference type="EMBL" id="TMO67220.1"/>
    </source>
</evidence>
<dbReference type="SUPFAM" id="SSF53850">
    <property type="entry name" value="Periplasmic binding protein-like II"/>
    <property type="match status" value="1"/>
</dbReference>
<protein>
    <submittedName>
        <fullName evidence="3">Amino acid ABC transporter substrate-binding protein</fullName>
    </submittedName>
</protein>
<dbReference type="SMART" id="SM00062">
    <property type="entry name" value="PBPb"/>
    <property type="match status" value="1"/>
</dbReference>
<dbReference type="OrthoDB" id="8587856at2"/>
<dbReference type="PANTHER" id="PTHR38834">
    <property type="entry name" value="PERIPLASMIC SUBSTRATE BINDING PROTEIN FAMILY 3"/>
    <property type="match status" value="1"/>
</dbReference>
<evidence type="ECO:0000313" key="4">
    <source>
        <dbReference type="Proteomes" id="UP000307217"/>
    </source>
</evidence>
<feature type="chain" id="PRO_5024288711" evidence="1">
    <location>
        <begin position="22"/>
        <end position="270"/>
    </location>
</feature>
<dbReference type="RefSeq" id="WP_138592588.1">
    <property type="nucleotide sequence ID" value="NZ_PNBX01000062.1"/>
</dbReference>
<dbReference type="PANTHER" id="PTHR38834:SF3">
    <property type="entry name" value="SOLUTE-BINDING PROTEIN FAMILY 3_N-TERMINAL DOMAIN-CONTAINING PROTEIN"/>
    <property type="match status" value="1"/>
</dbReference>
<dbReference type="InterPro" id="IPR001638">
    <property type="entry name" value="Solute-binding_3/MltF_N"/>
</dbReference>
<feature type="domain" description="Solute-binding protein family 3/N-terminal" evidence="2">
    <location>
        <begin position="23"/>
        <end position="249"/>
    </location>
</feature>
<evidence type="ECO:0000259" key="2">
    <source>
        <dbReference type="SMART" id="SM00062"/>
    </source>
</evidence>
<dbReference type="Gene3D" id="3.40.190.10">
    <property type="entry name" value="Periplasmic binding protein-like II"/>
    <property type="match status" value="2"/>
</dbReference>
<reference evidence="3 4" key="1">
    <citation type="submission" date="2018-01" db="EMBL/GenBank/DDBJ databases">
        <authorList>
            <person name="Paulsen S."/>
            <person name="Gram L.K."/>
        </authorList>
    </citation>
    <scope>NUCLEOTIDE SEQUENCE [LARGE SCALE GENOMIC DNA]</scope>
    <source>
        <strain evidence="3 4">S3790</strain>
    </source>
</reference>
<dbReference type="Proteomes" id="UP000307217">
    <property type="component" value="Unassembled WGS sequence"/>
</dbReference>